<gene>
    <name evidence="1" type="ORF">LCGC14_0676640</name>
</gene>
<sequence length="349" mass="38287">ITVAPGFNGDLGANMLMGIGAEMLFYRENPSLHVNSINRLLRNMRYPAYLPVTMITDGDMEDSGTTNWAQVTGGTIAKSDTTDSGLPFGRQVLHVSAAGDQEGATSNAVSVDPDEILYVAVPIDLVAGSADVILYDTTNSTALKTVNVTEFLPGMVLFQQGAGSSTKNITVRLLGSEASSEFYAGPVFMWSGSRDRYAADTSSLERGRDIKRAFTLRPGQTIEDDVYHIGDLRDSLFEVERDDRANLININIPLSGYPTFIQGDRRYVELSNDTDTTFAERDMVVQGAMYHIERARAAKLMSTSPSLAGFHSSRARQYARTYSRMLESLGISLVDVEDESSDRQAVRFR</sequence>
<reference evidence="1" key="1">
    <citation type="journal article" date="2015" name="Nature">
        <title>Complex archaea that bridge the gap between prokaryotes and eukaryotes.</title>
        <authorList>
            <person name="Spang A."/>
            <person name="Saw J.H."/>
            <person name="Jorgensen S.L."/>
            <person name="Zaremba-Niedzwiedzka K."/>
            <person name="Martijn J."/>
            <person name="Lind A.E."/>
            <person name="van Eijk R."/>
            <person name="Schleper C."/>
            <person name="Guy L."/>
            <person name="Ettema T.J."/>
        </authorList>
    </citation>
    <scope>NUCLEOTIDE SEQUENCE</scope>
</reference>
<evidence type="ECO:0000313" key="1">
    <source>
        <dbReference type="EMBL" id="KKN46045.1"/>
    </source>
</evidence>
<accession>A0A0F9QPB9</accession>
<protein>
    <submittedName>
        <fullName evidence="1">Uncharacterized protein</fullName>
    </submittedName>
</protein>
<dbReference type="AlphaFoldDB" id="A0A0F9QPB9"/>
<name>A0A0F9QPB9_9ZZZZ</name>
<proteinExistence type="predicted"/>
<organism evidence="1">
    <name type="scientific">marine sediment metagenome</name>
    <dbReference type="NCBI Taxonomy" id="412755"/>
    <lineage>
        <taxon>unclassified sequences</taxon>
        <taxon>metagenomes</taxon>
        <taxon>ecological metagenomes</taxon>
    </lineage>
</organism>
<dbReference type="EMBL" id="LAZR01001352">
    <property type="protein sequence ID" value="KKN46045.1"/>
    <property type="molecule type" value="Genomic_DNA"/>
</dbReference>
<feature type="non-terminal residue" evidence="1">
    <location>
        <position position="1"/>
    </location>
</feature>
<comment type="caution">
    <text evidence="1">The sequence shown here is derived from an EMBL/GenBank/DDBJ whole genome shotgun (WGS) entry which is preliminary data.</text>
</comment>